<reference evidence="2 3" key="1">
    <citation type="journal article" date="2012" name="J. Bacteriol.">
        <title>Draft genome sequence of Streptomyces globisporus C-1027, which produces an antitumor antibiotic consisting of a nine-membered enediyne with a chromoprotein.</title>
        <authorList>
            <person name="Wang L."/>
            <person name="Wang S."/>
            <person name="He Q."/>
            <person name="Yu T."/>
            <person name="Li Q."/>
            <person name="Hong B."/>
        </authorList>
    </citation>
    <scope>NUCLEOTIDE SEQUENCE [LARGE SCALE GENOMIC DNA]</scope>
    <source>
        <strain evidence="2 3">C-1027</strain>
    </source>
</reference>
<dbReference type="AlphaFoldDB" id="A0A0U3KD16"/>
<organism evidence="2 3">
    <name type="scientific">Streptomyces globisporus C-1027</name>
    <dbReference type="NCBI Taxonomy" id="1172567"/>
    <lineage>
        <taxon>Bacteria</taxon>
        <taxon>Bacillati</taxon>
        <taxon>Actinomycetota</taxon>
        <taxon>Actinomycetes</taxon>
        <taxon>Kitasatosporales</taxon>
        <taxon>Streptomycetaceae</taxon>
        <taxon>Streptomyces</taxon>
    </lineage>
</organism>
<evidence type="ECO:0000313" key="3">
    <source>
        <dbReference type="Proteomes" id="UP000064183"/>
    </source>
</evidence>
<dbReference type="KEGG" id="sgb:WQO_03610"/>
<dbReference type="EMBL" id="CP013738">
    <property type="protein sequence ID" value="ALU92513.1"/>
    <property type="molecule type" value="Genomic_DNA"/>
</dbReference>
<feature type="compositionally biased region" description="Basic and acidic residues" evidence="1">
    <location>
        <begin position="59"/>
        <end position="69"/>
    </location>
</feature>
<feature type="region of interest" description="Disordered" evidence="1">
    <location>
        <begin position="59"/>
        <end position="88"/>
    </location>
</feature>
<gene>
    <name evidence="2" type="ORF">WQO_03610</name>
</gene>
<name>A0A0U3KD16_STRGL</name>
<evidence type="ECO:0000313" key="2">
    <source>
        <dbReference type="EMBL" id="ALU92513.1"/>
    </source>
</evidence>
<sequence>MPVRPPEQKHRIRFQFRSARGHHGDYAGDTSGLCQSVSQGAQKNAETAAETLARAVQLSDEHGLSHEDSGGQGHGIGALQRDVAQGTF</sequence>
<proteinExistence type="predicted"/>
<accession>A0A0U3KD16</accession>
<dbReference type="Proteomes" id="UP000064183">
    <property type="component" value="Chromosome"/>
</dbReference>
<protein>
    <submittedName>
        <fullName evidence="2">Uncharacterized protein</fullName>
    </submittedName>
</protein>
<evidence type="ECO:0000256" key="1">
    <source>
        <dbReference type="SAM" id="MobiDB-lite"/>
    </source>
</evidence>